<dbReference type="RefSeq" id="WP_220220360.1">
    <property type="nucleotide sequence ID" value="NZ_CP048268.1"/>
</dbReference>
<dbReference type="EMBL" id="CP048268">
    <property type="protein sequence ID" value="QYN53716.1"/>
    <property type="molecule type" value="Genomic_DNA"/>
</dbReference>
<dbReference type="CDD" id="cd06553">
    <property type="entry name" value="ASCH_Ef3133_like"/>
    <property type="match status" value="1"/>
</dbReference>
<evidence type="ECO:0000313" key="3">
    <source>
        <dbReference type="Proteomes" id="UP000826550"/>
    </source>
</evidence>
<evidence type="ECO:0000313" key="2">
    <source>
        <dbReference type="EMBL" id="QYN53716.1"/>
    </source>
</evidence>
<name>A0ABX8WF44_9LACO</name>
<keyword evidence="3" id="KW-1185">Reference proteome</keyword>
<protein>
    <submittedName>
        <fullName evidence="2">ASCH domain-containing protein</fullName>
    </submittedName>
</protein>
<dbReference type="InterPro" id="IPR007374">
    <property type="entry name" value="ASCH_domain"/>
</dbReference>
<feature type="domain" description="ASCH" evidence="1">
    <location>
        <begin position="27"/>
        <end position="143"/>
    </location>
</feature>
<dbReference type="Gene3D" id="3.10.400.10">
    <property type="entry name" value="Sulfate adenylyltransferase"/>
    <property type="match status" value="1"/>
</dbReference>
<sequence length="143" mass="16911">MKQEVKEFWRNFCQKHNWDESTKFDAWSFGTDKNGLADKVNRGIKTATTFAYEFYEDRPLPQVGELSVILDEAGKPVCVVREKVVEIVPYNQISAEHAYHEGDGTYKNWRQIHDDFFKKEYESKKRVFYPQAPMVCEVFEKVE</sequence>
<dbReference type="PIRSF" id="PIRSF021320">
    <property type="entry name" value="DUF984"/>
    <property type="match status" value="1"/>
</dbReference>
<organism evidence="2 3">
    <name type="scientific">Lactobacillus panisapium</name>
    <dbReference type="NCBI Taxonomy" id="2012495"/>
    <lineage>
        <taxon>Bacteria</taxon>
        <taxon>Bacillati</taxon>
        <taxon>Bacillota</taxon>
        <taxon>Bacilli</taxon>
        <taxon>Lactobacillales</taxon>
        <taxon>Lactobacillaceae</taxon>
        <taxon>Lactobacillus</taxon>
    </lineage>
</organism>
<evidence type="ECO:0000259" key="1">
    <source>
        <dbReference type="SMART" id="SM01022"/>
    </source>
</evidence>
<dbReference type="PANTHER" id="PTHR39203:SF1">
    <property type="entry name" value="CYTOPLASMIC PROTEIN"/>
    <property type="match status" value="1"/>
</dbReference>
<reference evidence="2 3" key="1">
    <citation type="submission" date="2020-01" db="EMBL/GenBank/DDBJ databases">
        <title>Vast differences in strain-level diversity in the gut microbiota of two closely related honey bee species.</title>
        <authorList>
            <person name="Ellegaard K.M."/>
            <person name="Suenami S."/>
            <person name="Miyazaki R."/>
            <person name="Engel P."/>
        </authorList>
    </citation>
    <scope>NUCLEOTIDE SEQUENCE [LARGE SCALE GENOMIC DNA]</scope>
    <source>
        <strain evidence="2 3">ESL0416</strain>
    </source>
</reference>
<gene>
    <name evidence="2" type="ORF">GYM71_09920</name>
</gene>
<dbReference type="Pfam" id="PF04266">
    <property type="entry name" value="ASCH"/>
    <property type="match status" value="1"/>
</dbReference>
<dbReference type="InterPro" id="IPR009326">
    <property type="entry name" value="DUF984"/>
</dbReference>
<dbReference type="SMART" id="SM01022">
    <property type="entry name" value="ASCH"/>
    <property type="match status" value="1"/>
</dbReference>
<dbReference type="Proteomes" id="UP000826550">
    <property type="component" value="Chromosome"/>
</dbReference>
<dbReference type="SUPFAM" id="SSF88697">
    <property type="entry name" value="PUA domain-like"/>
    <property type="match status" value="1"/>
</dbReference>
<proteinExistence type="predicted"/>
<dbReference type="PANTHER" id="PTHR39203">
    <property type="entry name" value="CYTOPLASMIC PROTEIN-RELATED"/>
    <property type="match status" value="1"/>
</dbReference>
<accession>A0ABX8WF44</accession>
<dbReference type="InterPro" id="IPR015947">
    <property type="entry name" value="PUA-like_sf"/>
</dbReference>